<evidence type="ECO:0000313" key="1">
    <source>
        <dbReference type="EMBL" id="RHN67683.1"/>
    </source>
</evidence>
<sequence length="82" mass="9827">MLDFFSYLMHIFSCVQEFVKARWLFNTNFFGEVHSSMETSLKKVKLHFSYLLLAFRKPPCIIFQCSREVAHYFLENLPIRSP</sequence>
<comment type="caution">
    <text evidence="1">The sequence shown here is derived from an EMBL/GenBank/DDBJ whole genome shotgun (WGS) entry which is preliminary data.</text>
</comment>
<name>A0A396IT69_MEDTR</name>
<dbReference type="EMBL" id="PSQE01000003">
    <property type="protein sequence ID" value="RHN67683.1"/>
    <property type="molecule type" value="Genomic_DNA"/>
</dbReference>
<accession>A0A396IT69</accession>
<dbReference type="Proteomes" id="UP000265566">
    <property type="component" value="Chromosome 3"/>
</dbReference>
<protein>
    <submittedName>
        <fullName evidence="1">Uncharacterized protein</fullName>
    </submittedName>
</protein>
<reference evidence="1" key="1">
    <citation type="journal article" date="2018" name="Nat. Plants">
        <title>Whole-genome landscape of Medicago truncatula symbiotic genes.</title>
        <authorList>
            <person name="Pecrix Y."/>
            <person name="Gamas P."/>
            <person name="Carrere S."/>
        </authorList>
    </citation>
    <scope>NUCLEOTIDE SEQUENCE</scope>
    <source>
        <tissue evidence="1">Leaves</tissue>
    </source>
</reference>
<dbReference type="Gramene" id="rna15895">
    <property type="protein sequence ID" value="RHN67683.1"/>
    <property type="gene ID" value="gene15895"/>
</dbReference>
<organism evidence="1">
    <name type="scientific">Medicago truncatula</name>
    <name type="common">Barrel medic</name>
    <name type="synonym">Medicago tribuloides</name>
    <dbReference type="NCBI Taxonomy" id="3880"/>
    <lineage>
        <taxon>Eukaryota</taxon>
        <taxon>Viridiplantae</taxon>
        <taxon>Streptophyta</taxon>
        <taxon>Embryophyta</taxon>
        <taxon>Tracheophyta</taxon>
        <taxon>Spermatophyta</taxon>
        <taxon>Magnoliopsida</taxon>
        <taxon>eudicotyledons</taxon>
        <taxon>Gunneridae</taxon>
        <taxon>Pentapetalae</taxon>
        <taxon>rosids</taxon>
        <taxon>fabids</taxon>
        <taxon>Fabales</taxon>
        <taxon>Fabaceae</taxon>
        <taxon>Papilionoideae</taxon>
        <taxon>50 kb inversion clade</taxon>
        <taxon>NPAAA clade</taxon>
        <taxon>Hologalegina</taxon>
        <taxon>IRL clade</taxon>
        <taxon>Trifolieae</taxon>
        <taxon>Medicago</taxon>
    </lineage>
</organism>
<proteinExistence type="predicted"/>
<dbReference type="AlphaFoldDB" id="A0A396IT69"/>
<gene>
    <name evidence="1" type="ORF">MtrunA17_Chr3g0105321</name>
</gene>